<comment type="caution">
    <text evidence="2">The sequence shown here is derived from an EMBL/GenBank/DDBJ whole genome shotgun (WGS) entry which is preliminary data.</text>
</comment>
<dbReference type="EMBL" id="MEIL01000026">
    <property type="protein sequence ID" value="PIT39686.1"/>
    <property type="molecule type" value="Genomic_DNA"/>
</dbReference>
<feature type="chain" id="PRO_5014886649" description="Cytochrome C" evidence="1">
    <location>
        <begin position="21"/>
        <end position="195"/>
    </location>
</feature>
<dbReference type="AlphaFoldDB" id="A0A2N9X7I4"/>
<dbReference type="Proteomes" id="UP000230202">
    <property type="component" value="Unassembled WGS sequence"/>
</dbReference>
<accession>A0A2N9X7I4</accession>
<feature type="signal peptide" evidence="1">
    <location>
        <begin position="1"/>
        <end position="20"/>
    </location>
</feature>
<evidence type="ECO:0008006" key="4">
    <source>
        <dbReference type="Google" id="ProtNLM"/>
    </source>
</evidence>
<sequence length="195" mass="20811">MKSRIWLLVATALLSLSACKQKDTSVTIDASDTQAASSASEASETNATSTQTLSSNDGKISIVLDGDFTDVLDSASDWVDQSQVKNLTLLQHDDDSNITLAVNNLGVMKIKPDEYFKNLADSLKNNAAISKVKLGIATENRMNYRFSHQQNGTLLNESCVALVANGNLYTVCASSDSASDDALAATLKTINLQNS</sequence>
<reference evidence="2" key="1">
    <citation type="journal article" date="2017" name="MBio">
        <title>Type VI secretion-mediated competition in the bee gut microbiome.</title>
        <authorList>
            <person name="Steele M.I."/>
            <person name="Kwong W.K."/>
            <person name="Powell J.E."/>
            <person name="Whiteley M."/>
            <person name="Moran N.A."/>
        </authorList>
    </citation>
    <scope>NUCLEOTIDE SEQUENCE [LARGE SCALE GENOMIC DNA]</scope>
    <source>
        <strain evidence="2">WkB273</strain>
    </source>
</reference>
<organism evidence="2 3">
    <name type="scientific">Snodgrassella alvi</name>
    <dbReference type="NCBI Taxonomy" id="1196083"/>
    <lineage>
        <taxon>Bacteria</taxon>
        <taxon>Pseudomonadati</taxon>
        <taxon>Pseudomonadota</taxon>
        <taxon>Betaproteobacteria</taxon>
        <taxon>Neisseriales</taxon>
        <taxon>Neisseriaceae</taxon>
        <taxon>Snodgrassella</taxon>
    </lineage>
</organism>
<evidence type="ECO:0000256" key="1">
    <source>
        <dbReference type="SAM" id="SignalP"/>
    </source>
</evidence>
<protein>
    <recommendedName>
        <fullName evidence="4">Cytochrome C</fullName>
    </recommendedName>
</protein>
<gene>
    <name evidence="2" type="ORF">BHC54_05060</name>
</gene>
<evidence type="ECO:0000313" key="3">
    <source>
        <dbReference type="Proteomes" id="UP000230202"/>
    </source>
</evidence>
<keyword evidence="1" id="KW-0732">Signal</keyword>
<keyword evidence="3" id="KW-1185">Reference proteome</keyword>
<name>A0A2N9X7I4_9NEIS</name>
<proteinExistence type="predicted"/>
<evidence type="ECO:0000313" key="2">
    <source>
        <dbReference type="EMBL" id="PIT39686.1"/>
    </source>
</evidence>
<dbReference type="PROSITE" id="PS51257">
    <property type="entry name" value="PROKAR_LIPOPROTEIN"/>
    <property type="match status" value="1"/>
</dbReference>